<comment type="caution">
    <text evidence="10">The sequence shown here is derived from an EMBL/GenBank/DDBJ whole genome shotgun (WGS) entry which is preliminary data.</text>
</comment>
<dbReference type="InterPro" id="IPR043502">
    <property type="entry name" value="DNA/RNA_pol_sf"/>
</dbReference>
<keyword evidence="7" id="KW-0695">RNA-directed DNA polymerase</keyword>
<keyword evidence="6" id="KW-0694">RNA-binding</keyword>
<protein>
    <recommendedName>
        <fullName evidence="9">Integrase catalytic domain-containing protein</fullName>
    </recommendedName>
</protein>
<gene>
    <name evidence="10" type="ORF">PCANC_17965</name>
</gene>
<dbReference type="STRING" id="200324.A0A2N5UR28"/>
<reference evidence="10 11" key="1">
    <citation type="submission" date="2017-11" db="EMBL/GenBank/DDBJ databases">
        <title>De novo assembly and phasing of dikaryotic genomes from two isolates of Puccinia coronata f. sp. avenae, the causal agent of oat crown rust.</title>
        <authorList>
            <person name="Miller M.E."/>
            <person name="Zhang Y."/>
            <person name="Omidvar V."/>
            <person name="Sperschneider J."/>
            <person name="Schwessinger B."/>
            <person name="Raley C."/>
            <person name="Palmer J.M."/>
            <person name="Garnica D."/>
            <person name="Upadhyaya N."/>
            <person name="Rathjen J."/>
            <person name="Taylor J.M."/>
            <person name="Park R.F."/>
            <person name="Dodds P.N."/>
            <person name="Hirsch C.D."/>
            <person name="Kianian S.F."/>
            <person name="Figueroa M."/>
        </authorList>
    </citation>
    <scope>NUCLEOTIDE SEQUENCE [LARGE SCALE GENOMIC DNA]</scope>
    <source>
        <strain evidence="10">12NC29</strain>
    </source>
</reference>
<dbReference type="OrthoDB" id="446925at2759"/>
<name>A0A2N5UR28_9BASI</name>
<keyword evidence="1" id="KW-0808">Transferase</keyword>
<keyword evidence="11" id="KW-1185">Reference proteome</keyword>
<dbReference type="GO" id="GO:0016787">
    <property type="term" value="F:hydrolase activity"/>
    <property type="evidence" value="ECO:0007669"/>
    <property type="project" value="UniProtKB-KW"/>
</dbReference>
<dbReference type="GO" id="GO:0003964">
    <property type="term" value="F:RNA-directed DNA polymerase activity"/>
    <property type="evidence" value="ECO:0007669"/>
    <property type="project" value="UniProtKB-KW"/>
</dbReference>
<dbReference type="InterPro" id="IPR001584">
    <property type="entry name" value="Integrase_cat-core"/>
</dbReference>
<keyword evidence="3" id="KW-0540">Nuclease</keyword>
<dbReference type="InterPro" id="IPR036397">
    <property type="entry name" value="RNaseH_sf"/>
</dbReference>
<keyword evidence="5" id="KW-0378">Hydrolase</keyword>
<dbReference type="InterPro" id="IPR041373">
    <property type="entry name" value="RT_RNaseH"/>
</dbReference>
<evidence type="ECO:0000256" key="7">
    <source>
        <dbReference type="ARBA" id="ARBA00022918"/>
    </source>
</evidence>
<dbReference type="GO" id="GO:0003723">
    <property type="term" value="F:RNA binding"/>
    <property type="evidence" value="ECO:0007669"/>
    <property type="project" value="UniProtKB-KW"/>
</dbReference>
<dbReference type="Proteomes" id="UP000235388">
    <property type="component" value="Unassembled WGS sequence"/>
</dbReference>
<dbReference type="CDD" id="cd09274">
    <property type="entry name" value="RNase_HI_RT_Ty3"/>
    <property type="match status" value="1"/>
</dbReference>
<dbReference type="GO" id="GO:0015074">
    <property type="term" value="P:DNA integration"/>
    <property type="evidence" value="ECO:0007669"/>
    <property type="project" value="InterPro"/>
</dbReference>
<dbReference type="FunFam" id="3.30.70.270:FF:000023">
    <property type="entry name" value="Pol"/>
    <property type="match status" value="1"/>
</dbReference>
<evidence type="ECO:0000313" key="11">
    <source>
        <dbReference type="Proteomes" id="UP000235388"/>
    </source>
</evidence>
<keyword evidence="2" id="KW-0548">Nucleotidyltransferase</keyword>
<dbReference type="Pfam" id="PF17917">
    <property type="entry name" value="RT_RNaseH"/>
    <property type="match status" value="1"/>
</dbReference>
<dbReference type="GO" id="GO:0005634">
    <property type="term" value="C:nucleus"/>
    <property type="evidence" value="ECO:0007669"/>
    <property type="project" value="UniProtKB-ARBA"/>
</dbReference>
<feature type="compositionally biased region" description="Acidic residues" evidence="8">
    <location>
        <begin position="761"/>
        <end position="772"/>
    </location>
</feature>
<dbReference type="Pfam" id="PF00665">
    <property type="entry name" value="rve"/>
    <property type="match status" value="1"/>
</dbReference>
<evidence type="ECO:0000259" key="9">
    <source>
        <dbReference type="PROSITE" id="PS50994"/>
    </source>
</evidence>
<dbReference type="PANTHER" id="PTHR37984:SF5">
    <property type="entry name" value="PROTEIN NYNRIN-LIKE"/>
    <property type="match status" value="1"/>
</dbReference>
<feature type="region of interest" description="Disordered" evidence="8">
    <location>
        <begin position="739"/>
        <end position="772"/>
    </location>
</feature>
<sequence>MWILQDEIPEHVGVFIDDGGIKGPRSTYNGEVLKENPGIRKFIWEYAVTLERILFRIEEAGLTISGKKFACCVPALDIVGHVVSKEGRRVSKQKKNKIITWPTPADVTELRGFLGLVTYVRIFIENLSEKAAPLRQLTRKEAEWKWSEDCEEAFKRLKQIIGEDIVLKSIDYSPEAGIIRLAVDSSFIAAGAVLSQQELDTGLDRPVLYESIVFSPVESRYSQPKLELCGVARIMKKLQTYLWGQHFELQVDAKSLIQMINSPSLPNAPMTRWVAFIQLFSFDIVHKPGKTFTLPDALSRRPISSEEEEFYEDQPDFDEEEPLIKPCYQYRIGSLETVEEENEWEAPGYWQHLRHYLETLEKPPEMDREDFAKLRRNSARFFSSEGRLMRKHSPAPQIVISKEAYQEKLLRKVHEELGHRGIEETYQRLVTRFCASEIRNPTGTSSLFGRVALDACHIKAGQYKYLIVARDDLSGWVEAAPLVKLTSSNVAKFLLEYWVYRYGSIKTVTTDNGAEFEKEFVKAVQKIGAKLILTSPYYPEANGMVERGHKTIKDTLVKMCGQSGGKWREYLPLVLFSDRISTKRTTGYTPYEIIFGQLPVLPVDLEMDTYLGVDWLSISTTEELLEARTKQLARKDEIIKEAHRKLLKTREASVRYWDRKMAARLREPLDPGDLVLVYNKSLEDQWGKLFANRWNGPFKVKEHLPKGSYLLEELDGTELKRTYAASHIKRFFPRGRNLEDIQQEEVDSEEHGLSDQSQQSEAEEEDLMDESD</sequence>
<dbReference type="PROSITE" id="PS50994">
    <property type="entry name" value="INTEGRASE"/>
    <property type="match status" value="1"/>
</dbReference>
<keyword evidence="4" id="KW-0255">Endonuclease</keyword>
<evidence type="ECO:0000256" key="1">
    <source>
        <dbReference type="ARBA" id="ARBA00022679"/>
    </source>
</evidence>
<organism evidence="10 11">
    <name type="scientific">Puccinia coronata f. sp. avenae</name>
    <dbReference type="NCBI Taxonomy" id="200324"/>
    <lineage>
        <taxon>Eukaryota</taxon>
        <taxon>Fungi</taxon>
        <taxon>Dikarya</taxon>
        <taxon>Basidiomycota</taxon>
        <taxon>Pucciniomycotina</taxon>
        <taxon>Pucciniomycetes</taxon>
        <taxon>Pucciniales</taxon>
        <taxon>Pucciniaceae</taxon>
        <taxon>Puccinia</taxon>
    </lineage>
</organism>
<dbReference type="InterPro" id="IPR043128">
    <property type="entry name" value="Rev_trsase/Diguanyl_cyclase"/>
</dbReference>
<dbReference type="SUPFAM" id="SSF53098">
    <property type="entry name" value="Ribonuclease H-like"/>
    <property type="match status" value="1"/>
</dbReference>
<dbReference type="Gene3D" id="1.10.340.70">
    <property type="match status" value="1"/>
</dbReference>
<evidence type="ECO:0000256" key="3">
    <source>
        <dbReference type="ARBA" id="ARBA00022722"/>
    </source>
</evidence>
<evidence type="ECO:0000256" key="4">
    <source>
        <dbReference type="ARBA" id="ARBA00022759"/>
    </source>
</evidence>
<dbReference type="InterPro" id="IPR050951">
    <property type="entry name" value="Retrovirus_Pol_polyprotein"/>
</dbReference>
<dbReference type="EMBL" id="PGCJ01000184">
    <property type="protein sequence ID" value="PLW40210.1"/>
    <property type="molecule type" value="Genomic_DNA"/>
</dbReference>
<dbReference type="PANTHER" id="PTHR37984">
    <property type="entry name" value="PROTEIN CBG26694"/>
    <property type="match status" value="1"/>
</dbReference>
<evidence type="ECO:0000256" key="8">
    <source>
        <dbReference type="SAM" id="MobiDB-lite"/>
    </source>
</evidence>
<proteinExistence type="predicted"/>
<dbReference type="Gene3D" id="3.30.420.10">
    <property type="entry name" value="Ribonuclease H-like superfamily/Ribonuclease H"/>
    <property type="match status" value="1"/>
</dbReference>
<evidence type="ECO:0000256" key="6">
    <source>
        <dbReference type="ARBA" id="ARBA00022884"/>
    </source>
</evidence>
<evidence type="ECO:0000256" key="2">
    <source>
        <dbReference type="ARBA" id="ARBA00022695"/>
    </source>
</evidence>
<accession>A0A2N5UR28</accession>
<feature type="domain" description="Integrase catalytic" evidence="9">
    <location>
        <begin position="437"/>
        <end position="598"/>
    </location>
</feature>
<dbReference type="Gene3D" id="3.30.70.270">
    <property type="match status" value="2"/>
</dbReference>
<dbReference type="SUPFAM" id="SSF56672">
    <property type="entry name" value="DNA/RNA polymerases"/>
    <property type="match status" value="1"/>
</dbReference>
<evidence type="ECO:0000313" key="10">
    <source>
        <dbReference type="EMBL" id="PLW40210.1"/>
    </source>
</evidence>
<evidence type="ECO:0000256" key="5">
    <source>
        <dbReference type="ARBA" id="ARBA00022801"/>
    </source>
</evidence>
<dbReference type="AlphaFoldDB" id="A0A2N5UR28"/>
<dbReference type="InterPro" id="IPR012337">
    <property type="entry name" value="RNaseH-like_sf"/>
</dbReference>
<dbReference type="GO" id="GO:0004519">
    <property type="term" value="F:endonuclease activity"/>
    <property type="evidence" value="ECO:0007669"/>
    <property type="project" value="UniProtKB-KW"/>
</dbReference>